<evidence type="ECO:0000313" key="6">
    <source>
        <dbReference type="EMBL" id="RDW63250.1"/>
    </source>
</evidence>
<dbReference type="Pfam" id="PF06032">
    <property type="entry name" value="S-Me-THD_N"/>
    <property type="match status" value="1"/>
</dbReference>
<gene>
    <name evidence="6" type="ORF">BP6252_10795</name>
</gene>
<evidence type="ECO:0000259" key="2">
    <source>
        <dbReference type="Pfam" id="PF01968"/>
    </source>
</evidence>
<accession>A0A3D8QNN4</accession>
<proteinExistence type="predicted"/>
<feature type="domain" description="S-Me-THD N-terminal" evidence="4">
    <location>
        <begin position="599"/>
        <end position="759"/>
    </location>
</feature>
<dbReference type="FunFam" id="2.40.390.10:FF:000002">
    <property type="entry name" value="ACR027Cp"/>
    <property type="match status" value="1"/>
</dbReference>
<dbReference type="InterPro" id="IPR027479">
    <property type="entry name" value="S-Me-THD_N_sf"/>
</dbReference>
<dbReference type="InterPro" id="IPR024071">
    <property type="entry name" value="S-Me-THD_C_sf"/>
</dbReference>
<comment type="caution">
    <text evidence="6">The sequence shown here is derived from an EMBL/GenBank/DDBJ whole genome shotgun (WGS) entry which is preliminary data.</text>
</comment>
<dbReference type="PANTHER" id="PTHR11365:SF10">
    <property type="entry name" value="HYDANTOINASE_OXOPROLINASE"/>
    <property type="match status" value="1"/>
</dbReference>
<protein>
    <recommendedName>
        <fullName evidence="8">DUF917-domain-containing protein</fullName>
    </recommendedName>
</protein>
<dbReference type="InterPro" id="IPR008040">
    <property type="entry name" value="Hydant_A_N"/>
</dbReference>
<dbReference type="OrthoDB" id="5404895at2759"/>
<dbReference type="GO" id="GO:0016787">
    <property type="term" value="F:hydrolase activity"/>
    <property type="evidence" value="ECO:0007669"/>
    <property type="project" value="InterPro"/>
</dbReference>
<dbReference type="SUPFAM" id="SSF53067">
    <property type="entry name" value="Actin-like ATPase domain"/>
    <property type="match status" value="2"/>
</dbReference>
<dbReference type="InterPro" id="IPR010318">
    <property type="entry name" value="S-Me-THD_N"/>
</dbReference>
<evidence type="ECO:0000259" key="3">
    <source>
        <dbReference type="Pfam" id="PF05378"/>
    </source>
</evidence>
<dbReference type="FunFam" id="3.40.1610.10:FF:000001">
    <property type="entry name" value="Hydantoinase, putative"/>
    <property type="match status" value="1"/>
</dbReference>
<dbReference type="SUPFAM" id="SSF160991">
    <property type="entry name" value="CV3147-like"/>
    <property type="match status" value="1"/>
</dbReference>
<feature type="domain" description="Hydantoinase A/oxoprolinase" evidence="2">
    <location>
        <begin position="207"/>
        <end position="378"/>
    </location>
</feature>
<dbReference type="InterPro" id="IPR045079">
    <property type="entry name" value="Oxoprolinase-like"/>
</dbReference>
<dbReference type="PANTHER" id="PTHR11365">
    <property type="entry name" value="5-OXOPROLINASE RELATED"/>
    <property type="match status" value="1"/>
</dbReference>
<dbReference type="Gene3D" id="3.40.1610.10">
    <property type="entry name" value="CV3147-like domain"/>
    <property type="match status" value="1"/>
</dbReference>
<dbReference type="STRING" id="1849047.A0A3D8QNN4"/>
<dbReference type="Pfam" id="PF05378">
    <property type="entry name" value="Hydant_A_N"/>
    <property type="match status" value="1"/>
</dbReference>
<evidence type="ECO:0000259" key="5">
    <source>
        <dbReference type="Pfam" id="PF20906"/>
    </source>
</evidence>
<feature type="region of interest" description="Disordered" evidence="1">
    <location>
        <begin position="542"/>
        <end position="568"/>
    </location>
</feature>
<evidence type="ECO:0008006" key="8">
    <source>
        <dbReference type="Google" id="ProtNLM"/>
    </source>
</evidence>
<dbReference type="Proteomes" id="UP000256645">
    <property type="component" value="Unassembled WGS sequence"/>
</dbReference>
<dbReference type="Gene3D" id="2.40.390.10">
    <property type="entry name" value="CV3147-like"/>
    <property type="match status" value="1"/>
</dbReference>
<dbReference type="InterPro" id="IPR043129">
    <property type="entry name" value="ATPase_NBD"/>
</dbReference>
<reference evidence="6 7" key="1">
    <citation type="journal article" date="2018" name="IMA Fungus">
        <title>IMA Genome-F 9: Draft genome sequence of Annulohypoxylon stygium, Aspergillus mulundensis, Berkeleyomyces basicola (syn. Thielaviopsis basicola), Ceratocystis smalleyi, two Cercospora beticola strains, Coleophoma cylindrospora, Fusarium fracticaudum, Phialophora cf. hyalina, and Morchella septimelata.</title>
        <authorList>
            <person name="Wingfield B.D."/>
            <person name="Bills G.F."/>
            <person name="Dong Y."/>
            <person name="Huang W."/>
            <person name="Nel W.J."/>
            <person name="Swalarsk-Parry B.S."/>
            <person name="Vaghefi N."/>
            <person name="Wilken P.M."/>
            <person name="An Z."/>
            <person name="de Beer Z.W."/>
            <person name="De Vos L."/>
            <person name="Chen L."/>
            <person name="Duong T.A."/>
            <person name="Gao Y."/>
            <person name="Hammerbacher A."/>
            <person name="Kikkert J.R."/>
            <person name="Li Y."/>
            <person name="Li H."/>
            <person name="Li K."/>
            <person name="Li Q."/>
            <person name="Liu X."/>
            <person name="Ma X."/>
            <person name="Naidoo K."/>
            <person name="Pethybridge S.J."/>
            <person name="Sun J."/>
            <person name="Steenkamp E.T."/>
            <person name="van der Nest M.A."/>
            <person name="van Wyk S."/>
            <person name="Wingfield M.J."/>
            <person name="Xiong C."/>
            <person name="Yue Q."/>
            <person name="Zhang X."/>
        </authorList>
    </citation>
    <scope>NUCLEOTIDE SEQUENCE [LARGE SCALE GENOMIC DNA]</scope>
    <source>
        <strain evidence="6 7">BP6252</strain>
    </source>
</reference>
<feature type="domain" description="S-Me-THD-like C-terminal" evidence="5">
    <location>
        <begin position="762"/>
        <end position="962"/>
    </location>
</feature>
<organism evidence="6 7">
    <name type="scientific">Coleophoma cylindrospora</name>
    <dbReference type="NCBI Taxonomy" id="1849047"/>
    <lineage>
        <taxon>Eukaryota</taxon>
        <taxon>Fungi</taxon>
        <taxon>Dikarya</taxon>
        <taxon>Ascomycota</taxon>
        <taxon>Pezizomycotina</taxon>
        <taxon>Leotiomycetes</taxon>
        <taxon>Helotiales</taxon>
        <taxon>Dermateaceae</taxon>
        <taxon>Coleophoma</taxon>
    </lineage>
</organism>
<sequence length="977" mass="104789">MAKRFLRIGVDVGGTNTDGVLLDPSLVDDENRGILAWHKEPTTKNPSHGIDNAIAKMFKEAKISPEDVSSVTIGTTHFINAVVEMDASRLAKVAILRLCGPFSKNAPPCIDWPENLKSLICGYYAMLKGGLEVDGSLISDIDEEEIREQCKIIKAKGIKSIVINGIFSPTDTEYKQEERAAEIIKAAFPEADIIMSKEVANLGFLERENAAILNAAILPFARRTIKSFEEPLHRLGLGCPLFITQNDGTVLLAKTAARLPIRTFSSGPTNSMRGAAFLVEKDLKESVMVVDIGGTTTDVGLLLASGFPRQAAANSEVCGVRMNFSYPDVRSIGLGGGSVVRKTNDSAMTIGPDSVGYQIQSKALVFGGDISTTTDYTVAADEDTVIGNPANVRGTIPADHIVEFKQLVKTMLEKVIDTMKTSPEDIPVLLVGGGAVIAPDELQGASKVLKPKWSGVANAIGAAIARVSAVIDTVESTELKTLEELFEEISLRVIEKAVQGGAARESVQIVEMESLPLQYIDNKTRIIVRAAGDFDMGRVSNEVADSTPVDDSEIKSEETDATPAKDIPKSETVVDEKPFDILSYKPTIKDREWIVSEVDLNWISTGCYILGTGGGGSPYSSMLRLRSIIRAGGIVRVINPNDLKDDDLVGCGGGVGSPTVGVEKLQGDEMLEAQTELYGFINKKATAVIALEIGGGNGLQGMTLGASSQMNIPAVDGDFMGRAYPTKWQITPVVLEENRTIFSPSVMCDGNGNVLIMTKATSDTASERVFRAALSQLGSSVACAEGPVSGADTKKWVVEHTISLSWRIGRAVAMARQFNRVDTVAESIIEEVGGDRAAKVLFKGKIVGVNRTLKMGHVYGEVTIEGIESFQGKLKIPFKNENIAAIRINPDGTETYIATVPDLICVIDAQDGEAIGTPEYRYGLQVQVIGIVASEKWTSTSRGIEIGGPKAFGINSVEYVPLGEFKKPVSVIDEFEC</sequence>
<dbReference type="AlphaFoldDB" id="A0A3D8QNN4"/>
<dbReference type="InterPro" id="IPR048350">
    <property type="entry name" value="S-Me-THD-like_C"/>
</dbReference>
<dbReference type="InterPro" id="IPR002821">
    <property type="entry name" value="Hydantoinase_A"/>
</dbReference>
<dbReference type="EMBL" id="PDLM01000013">
    <property type="protein sequence ID" value="RDW63250.1"/>
    <property type="molecule type" value="Genomic_DNA"/>
</dbReference>
<name>A0A3D8QNN4_9HELO</name>
<evidence type="ECO:0000259" key="4">
    <source>
        <dbReference type="Pfam" id="PF06032"/>
    </source>
</evidence>
<evidence type="ECO:0000256" key="1">
    <source>
        <dbReference type="SAM" id="MobiDB-lite"/>
    </source>
</evidence>
<dbReference type="Pfam" id="PF20906">
    <property type="entry name" value="S-Me-THD_C"/>
    <property type="match status" value="1"/>
</dbReference>
<dbReference type="Pfam" id="PF01968">
    <property type="entry name" value="Hydantoinase_A"/>
    <property type="match status" value="1"/>
</dbReference>
<keyword evidence="7" id="KW-1185">Reference proteome</keyword>
<evidence type="ECO:0000313" key="7">
    <source>
        <dbReference type="Proteomes" id="UP000256645"/>
    </source>
</evidence>
<dbReference type="Gene3D" id="3.30.420.40">
    <property type="match status" value="1"/>
</dbReference>
<feature type="domain" description="Hydantoinase/oxoprolinase N-terminal" evidence="3">
    <location>
        <begin position="7"/>
        <end position="186"/>
    </location>
</feature>